<evidence type="ECO:0000259" key="5">
    <source>
        <dbReference type="Pfam" id="PF06271"/>
    </source>
</evidence>
<keyword evidence="3" id="KW-1133">Transmembrane helix</keyword>
<gene>
    <name evidence="6" type="ORF">C0V70_01395</name>
</gene>
<evidence type="ECO:0000256" key="2">
    <source>
        <dbReference type="ARBA" id="ARBA00022692"/>
    </source>
</evidence>
<dbReference type="AlphaFoldDB" id="A0A2K9NMQ1"/>
<dbReference type="Pfam" id="PF06271">
    <property type="entry name" value="RDD"/>
    <property type="match status" value="1"/>
</dbReference>
<evidence type="ECO:0000256" key="1">
    <source>
        <dbReference type="ARBA" id="ARBA00004141"/>
    </source>
</evidence>
<evidence type="ECO:0000256" key="4">
    <source>
        <dbReference type="ARBA" id="ARBA00023136"/>
    </source>
</evidence>
<dbReference type="GO" id="GO:0016020">
    <property type="term" value="C:membrane"/>
    <property type="evidence" value="ECO:0007669"/>
    <property type="project" value="UniProtKB-SubCell"/>
</dbReference>
<name>A0A2K9NMQ1_BACTC</name>
<keyword evidence="2" id="KW-0812">Transmembrane</keyword>
<evidence type="ECO:0000313" key="6">
    <source>
        <dbReference type="EMBL" id="AUN96778.1"/>
    </source>
</evidence>
<protein>
    <recommendedName>
        <fullName evidence="5">RDD domain-containing protein</fullName>
    </recommendedName>
</protein>
<proteinExistence type="predicted"/>
<keyword evidence="4" id="KW-0472">Membrane</keyword>
<accession>A0A2K9NMQ1</accession>
<dbReference type="OrthoDB" id="5917479at2"/>
<reference evidence="6 7" key="1">
    <citation type="submission" date="2018-01" db="EMBL/GenBank/DDBJ databases">
        <title>Complete genome sequence of Bacteriovorax stolpii DSM12778.</title>
        <authorList>
            <person name="Tang B."/>
            <person name="Chang J."/>
        </authorList>
    </citation>
    <scope>NUCLEOTIDE SEQUENCE [LARGE SCALE GENOMIC DNA]</scope>
    <source>
        <strain evidence="6 7">DSM 12778</strain>
    </source>
</reference>
<keyword evidence="7" id="KW-1185">Reference proteome</keyword>
<comment type="subcellular location">
    <subcellularLocation>
        <location evidence="1">Membrane</location>
        <topology evidence="1">Multi-pass membrane protein</topology>
    </subcellularLocation>
</comment>
<dbReference type="InterPro" id="IPR010432">
    <property type="entry name" value="RDD"/>
</dbReference>
<dbReference type="KEGG" id="bsto:C0V70_01395"/>
<evidence type="ECO:0000313" key="7">
    <source>
        <dbReference type="Proteomes" id="UP000235584"/>
    </source>
</evidence>
<organism evidence="6 7">
    <name type="scientific">Bacteriovorax stolpii</name>
    <name type="common">Bdellovibrio stolpii</name>
    <dbReference type="NCBI Taxonomy" id="960"/>
    <lineage>
        <taxon>Bacteria</taxon>
        <taxon>Pseudomonadati</taxon>
        <taxon>Bdellovibrionota</taxon>
        <taxon>Bacteriovoracia</taxon>
        <taxon>Bacteriovoracales</taxon>
        <taxon>Bacteriovoracaceae</taxon>
        <taxon>Bacteriovorax</taxon>
    </lineage>
</organism>
<dbReference type="RefSeq" id="WP_102242073.1">
    <property type="nucleotide sequence ID" value="NZ_CP025704.1"/>
</dbReference>
<evidence type="ECO:0000256" key="3">
    <source>
        <dbReference type="ARBA" id="ARBA00022989"/>
    </source>
</evidence>
<dbReference type="Proteomes" id="UP000235584">
    <property type="component" value="Chromosome"/>
</dbReference>
<sequence length="167" mass="18319">MDRKYLLEKAIRVAKLTRLIAKAIDLFIVACFSIWFFPLGVVLGIIYMSLCDGMSNGQSAGKKFMGFAVKSLEDGSPCSYKQSVIRNLPFTLPLLVALLLPVIGWILGVILAAVLIGFELYLLYNLDSGHRLGDVMADTSVMANDDNFAGVKNRKTSWFTSNTTGSI</sequence>
<feature type="domain" description="RDD" evidence="5">
    <location>
        <begin position="34"/>
        <end position="137"/>
    </location>
</feature>
<dbReference type="EMBL" id="CP025704">
    <property type="protein sequence ID" value="AUN96778.1"/>
    <property type="molecule type" value="Genomic_DNA"/>
</dbReference>